<dbReference type="Pfam" id="PF00392">
    <property type="entry name" value="GntR"/>
    <property type="match status" value="1"/>
</dbReference>
<keyword evidence="2" id="KW-0238">DNA-binding</keyword>
<dbReference type="AlphaFoldDB" id="A0A843YWL8"/>
<organism evidence="5 6">
    <name type="scientific">Glaciimonas soli</name>
    <dbReference type="NCBI Taxonomy" id="2590999"/>
    <lineage>
        <taxon>Bacteria</taxon>
        <taxon>Pseudomonadati</taxon>
        <taxon>Pseudomonadota</taxon>
        <taxon>Betaproteobacteria</taxon>
        <taxon>Burkholderiales</taxon>
        <taxon>Oxalobacteraceae</taxon>
        <taxon>Glaciimonas</taxon>
    </lineage>
</organism>
<dbReference type="SUPFAM" id="SSF48008">
    <property type="entry name" value="GntR ligand-binding domain-like"/>
    <property type="match status" value="1"/>
</dbReference>
<dbReference type="SUPFAM" id="SSF46785">
    <property type="entry name" value="Winged helix' DNA-binding domain"/>
    <property type="match status" value="1"/>
</dbReference>
<dbReference type="InterPro" id="IPR036388">
    <property type="entry name" value="WH-like_DNA-bd_sf"/>
</dbReference>
<dbReference type="SMART" id="SM00895">
    <property type="entry name" value="FCD"/>
    <property type="match status" value="1"/>
</dbReference>
<evidence type="ECO:0000259" key="4">
    <source>
        <dbReference type="PROSITE" id="PS50949"/>
    </source>
</evidence>
<comment type="caution">
    <text evidence="5">The sequence shown here is derived from an EMBL/GenBank/DDBJ whole genome shotgun (WGS) entry which is preliminary data.</text>
</comment>
<dbReference type="InterPro" id="IPR008920">
    <property type="entry name" value="TF_FadR/GntR_C"/>
</dbReference>
<dbReference type="OrthoDB" id="5296437at2"/>
<keyword evidence="1" id="KW-0805">Transcription regulation</keyword>
<dbReference type="GO" id="GO:0003700">
    <property type="term" value="F:DNA-binding transcription factor activity"/>
    <property type="evidence" value="ECO:0007669"/>
    <property type="project" value="InterPro"/>
</dbReference>
<dbReference type="Gene3D" id="1.10.10.10">
    <property type="entry name" value="Winged helix-like DNA-binding domain superfamily/Winged helix DNA-binding domain"/>
    <property type="match status" value="1"/>
</dbReference>
<proteinExistence type="predicted"/>
<dbReference type="PROSITE" id="PS50949">
    <property type="entry name" value="HTH_GNTR"/>
    <property type="match status" value="1"/>
</dbReference>
<dbReference type="PANTHER" id="PTHR43537:SF5">
    <property type="entry name" value="UXU OPERON TRANSCRIPTIONAL REGULATOR"/>
    <property type="match status" value="1"/>
</dbReference>
<sequence>MATLPIVKVQRLYRQISDLLIQKFKENEFPPGSALPPERELAQQLGVGRSSVREALIALEIAGWVDIKTGHGVFVCHKTPETGSAESLGSAGVEELLQARELIEGETARMAAANANPDQLSRLVRLMDALDDSTAQNNGSFMELDEQFHHLIAEMADNFVFIEFIDTLWNKRYDELFTQFNSHYGSQDLSRAMNLDHRAICNAILARDPQAAKAAMQTHIRHVHASFFADHPAKSADQAQ</sequence>
<keyword evidence="3" id="KW-0804">Transcription</keyword>
<dbReference type="GO" id="GO:0003677">
    <property type="term" value="F:DNA binding"/>
    <property type="evidence" value="ECO:0007669"/>
    <property type="project" value="UniProtKB-KW"/>
</dbReference>
<reference evidence="5 6" key="1">
    <citation type="submission" date="2019-10" db="EMBL/GenBank/DDBJ databases">
        <title>Glaciimonas soli sp. nov., a psychrophilic bacterium isolated from the forest soil of a high elevation mountain in Taiwan.</title>
        <authorList>
            <person name="Wang L.-T."/>
            <person name="Shieh W.Y."/>
        </authorList>
    </citation>
    <scope>NUCLEOTIDE SEQUENCE [LARGE SCALE GENOMIC DNA]</scope>
    <source>
        <strain evidence="5 6">GS1</strain>
    </source>
</reference>
<dbReference type="CDD" id="cd07377">
    <property type="entry name" value="WHTH_GntR"/>
    <property type="match status" value="1"/>
</dbReference>
<dbReference type="InterPro" id="IPR000524">
    <property type="entry name" value="Tscrpt_reg_HTH_GntR"/>
</dbReference>
<dbReference type="Gene3D" id="1.20.120.530">
    <property type="entry name" value="GntR ligand-binding domain-like"/>
    <property type="match status" value="1"/>
</dbReference>
<evidence type="ECO:0000256" key="2">
    <source>
        <dbReference type="ARBA" id="ARBA00023125"/>
    </source>
</evidence>
<keyword evidence="6" id="KW-1185">Reference proteome</keyword>
<feature type="domain" description="HTH gntR-type" evidence="4">
    <location>
        <begin position="10"/>
        <end position="78"/>
    </location>
</feature>
<accession>A0A843YWL8</accession>
<evidence type="ECO:0000313" key="6">
    <source>
        <dbReference type="Proteomes" id="UP000451565"/>
    </source>
</evidence>
<protein>
    <submittedName>
        <fullName evidence="5">FCD domain-containing protein</fullName>
    </submittedName>
</protein>
<evidence type="ECO:0000313" key="5">
    <source>
        <dbReference type="EMBL" id="MQR02064.1"/>
    </source>
</evidence>
<dbReference type="PANTHER" id="PTHR43537">
    <property type="entry name" value="TRANSCRIPTIONAL REGULATOR, GNTR FAMILY"/>
    <property type="match status" value="1"/>
</dbReference>
<dbReference type="PRINTS" id="PR00035">
    <property type="entry name" value="HTHGNTR"/>
</dbReference>
<name>A0A843YWL8_9BURK</name>
<dbReference type="SMART" id="SM00345">
    <property type="entry name" value="HTH_GNTR"/>
    <property type="match status" value="1"/>
</dbReference>
<evidence type="ECO:0000256" key="3">
    <source>
        <dbReference type="ARBA" id="ARBA00023163"/>
    </source>
</evidence>
<gene>
    <name evidence="5" type="ORF">GEV47_15405</name>
</gene>
<dbReference type="EMBL" id="WINI01000008">
    <property type="protein sequence ID" value="MQR02064.1"/>
    <property type="molecule type" value="Genomic_DNA"/>
</dbReference>
<dbReference type="Pfam" id="PF07729">
    <property type="entry name" value="FCD"/>
    <property type="match status" value="1"/>
</dbReference>
<dbReference type="InterPro" id="IPR036390">
    <property type="entry name" value="WH_DNA-bd_sf"/>
</dbReference>
<dbReference type="InterPro" id="IPR011711">
    <property type="entry name" value="GntR_C"/>
</dbReference>
<dbReference type="Proteomes" id="UP000451565">
    <property type="component" value="Unassembled WGS sequence"/>
</dbReference>
<evidence type="ECO:0000256" key="1">
    <source>
        <dbReference type="ARBA" id="ARBA00023015"/>
    </source>
</evidence>